<accession>A0ABQ9U9Z8</accession>
<protein>
    <submittedName>
        <fullName evidence="1">Bifunctional epoxide hydrolase 2</fullName>
    </submittedName>
</protein>
<name>A0ABQ9U9Z8_SAGOE</name>
<evidence type="ECO:0000313" key="1">
    <source>
        <dbReference type="EMBL" id="KAK2093884.1"/>
    </source>
</evidence>
<dbReference type="InterPro" id="IPR029058">
    <property type="entry name" value="AB_hydrolase_fold"/>
</dbReference>
<dbReference type="EMBL" id="JASSZA010000014">
    <property type="protein sequence ID" value="KAK2093884.1"/>
    <property type="molecule type" value="Genomic_DNA"/>
</dbReference>
<proteinExistence type="predicted"/>
<dbReference type="GO" id="GO:0016787">
    <property type="term" value="F:hydrolase activity"/>
    <property type="evidence" value="ECO:0007669"/>
    <property type="project" value="UniProtKB-KW"/>
</dbReference>
<gene>
    <name evidence="1" type="primary">EPHX2_3</name>
    <name evidence="1" type="ORF">P7K49_027622</name>
</gene>
<keyword evidence="1" id="KW-0378">Hydrolase</keyword>
<evidence type="ECO:0000313" key="2">
    <source>
        <dbReference type="Proteomes" id="UP001266305"/>
    </source>
</evidence>
<keyword evidence="2" id="KW-1185">Reference proteome</keyword>
<reference evidence="1 2" key="1">
    <citation type="submission" date="2023-05" db="EMBL/GenBank/DDBJ databases">
        <title>B98-5 Cell Line De Novo Hybrid Assembly: An Optical Mapping Approach.</title>
        <authorList>
            <person name="Kananen K."/>
            <person name="Auerbach J.A."/>
            <person name="Kautto E."/>
            <person name="Blachly J.S."/>
        </authorList>
    </citation>
    <scope>NUCLEOTIDE SEQUENCE [LARGE SCALE GENOMIC DNA]</scope>
    <source>
        <strain evidence="1">B95-8</strain>
        <tissue evidence="1">Cell line</tissue>
    </source>
</reference>
<comment type="caution">
    <text evidence="1">The sequence shown here is derived from an EMBL/GenBank/DDBJ whole genome shotgun (WGS) entry which is preliminary data.</text>
</comment>
<dbReference type="Proteomes" id="UP001266305">
    <property type="component" value="Unassembled WGS sequence"/>
</dbReference>
<dbReference type="Gene3D" id="3.40.50.1820">
    <property type="entry name" value="alpha/beta hydrolase"/>
    <property type="match status" value="1"/>
</dbReference>
<organism evidence="1 2">
    <name type="scientific">Saguinus oedipus</name>
    <name type="common">Cotton-top tamarin</name>
    <name type="synonym">Oedipomidas oedipus</name>
    <dbReference type="NCBI Taxonomy" id="9490"/>
    <lineage>
        <taxon>Eukaryota</taxon>
        <taxon>Metazoa</taxon>
        <taxon>Chordata</taxon>
        <taxon>Craniata</taxon>
        <taxon>Vertebrata</taxon>
        <taxon>Euteleostomi</taxon>
        <taxon>Mammalia</taxon>
        <taxon>Eutheria</taxon>
        <taxon>Euarchontoglires</taxon>
        <taxon>Primates</taxon>
        <taxon>Haplorrhini</taxon>
        <taxon>Platyrrhini</taxon>
        <taxon>Cebidae</taxon>
        <taxon>Callitrichinae</taxon>
        <taxon>Saguinus</taxon>
    </lineage>
</organism>
<sequence>MVTEEEIQFYVQQFKKSGFRGPLNWYRNIERNWKWACKSLGRKVRTRFSAVPSAPQEPPAGLPIGVS</sequence>